<dbReference type="EMBL" id="RXIC02000025">
    <property type="protein sequence ID" value="KAB1207571.1"/>
    <property type="molecule type" value="Genomic_DNA"/>
</dbReference>
<gene>
    <name evidence="7" type="ORF">CJ030_MR7G022873</name>
</gene>
<evidence type="ECO:0000256" key="2">
    <source>
        <dbReference type="ARBA" id="ARBA00022692"/>
    </source>
</evidence>
<comment type="caution">
    <text evidence="7">The sequence shown here is derived from an EMBL/GenBank/DDBJ whole genome shotgun (WGS) entry which is preliminary data.</text>
</comment>
<dbReference type="GO" id="GO:0015267">
    <property type="term" value="F:channel activity"/>
    <property type="evidence" value="ECO:0007669"/>
    <property type="project" value="InterPro"/>
</dbReference>
<dbReference type="PANTHER" id="PTHR47002:SF6">
    <property type="entry name" value="X INTRINSIC PROTEIN"/>
    <property type="match status" value="1"/>
</dbReference>
<sequence>MNRPDSSLGKILLRTSGYGNTAEDMAVDISYQADQESRKSVTDSPKTSFLSSIGAHEIYSSELWRAAFTECVAMAFFMFTLTTSIISCFESHGVEPKLLVPVVVFIVAFFFLLAIVPLSGGHLNPVVSFIAALKGLITPVRACVYVLAQCIGSITGFRLLKCVMSPDAVQKFSLGGCAIDSNGSGVSLGTALMLEFACTFLILLLGITVAFDQKRYKELGLTMVCIVIAASVALAVYVSIVVTGKVGYAGAGLNPARKVDALSRLSIRKCAFNEVFVLGFQQ</sequence>
<keyword evidence="3 6" id="KW-1133">Transmembrane helix</keyword>
<keyword evidence="5" id="KW-0813">Transport</keyword>
<dbReference type="InterPro" id="IPR000425">
    <property type="entry name" value="MIP"/>
</dbReference>
<feature type="transmembrane region" description="Helical" evidence="6">
    <location>
        <begin position="66"/>
        <end position="86"/>
    </location>
</feature>
<comment type="subcellular location">
    <subcellularLocation>
        <location evidence="1">Membrane</location>
        <topology evidence="1">Multi-pass membrane protein</topology>
    </subcellularLocation>
</comment>
<keyword evidence="4 6" id="KW-0472">Membrane</keyword>
<reference evidence="7 8" key="1">
    <citation type="journal article" date="2019" name="Plant Biotechnol. J.">
        <title>The red bayberry genome and genetic basis of sex determination.</title>
        <authorList>
            <person name="Jia H.M."/>
            <person name="Jia H.J."/>
            <person name="Cai Q.L."/>
            <person name="Wang Y."/>
            <person name="Zhao H.B."/>
            <person name="Yang W.F."/>
            <person name="Wang G.Y."/>
            <person name="Li Y.H."/>
            <person name="Zhan D.L."/>
            <person name="Shen Y.T."/>
            <person name="Niu Q.F."/>
            <person name="Chang L."/>
            <person name="Qiu J."/>
            <person name="Zhao L."/>
            <person name="Xie H.B."/>
            <person name="Fu W.Y."/>
            <person name="Jin J."/>
            <person name="Li X.W."/>
            <person name="Jiao Y."/>
            <person name="Zhou C.C."/>
            <person name="Tu T."/>
            <person name="Chai C.Y."/>
            <person name="Gao J.L."/>
            <person name="Fan L.J."/>
            <person name="van de Weg E."/>
            <person name="Wang J.Y."/>
            <person name="Gao Z.S."/>
        </authorList>
    </citation>
    <scope>NUCLEOTIDE SEQUENCE [LARGE SCALE GENOMIC DNA]</scope>
    <source>
        <tissue evidence="7">Leaves</tissue>
    </source>
</reference>
<dbReference type="Pfam" id="PF00230">
    <property type="entry name" value="MIP"/>
    <property type="match status" value="1"/>
</dbReference>
<dbReference type="InterPro" id="IPR023271">
    <property type="entry name" value="Aquaporin-like"/>
</dbReference>
<feature type="transmembrane region" description="Helical" evidence="6">
    <location>
        <begin position="98"/>
        <end position="118"/>
    </location>
</feature>
<evidence type="ECO:0000313" key="8">
    <source>
        <dbReference type="Proteomes" id="UP000516437"/>
    </source>
</evidence>
<dbReference type="Gene3D" id="1.20.1080.10">
    <property type="entry name" value="Glycerol uptake facilitator protein"/>
    <property type="match status" value="1"/>
</dbReference>
<evidence type="ECO:0000256" key="3">
    <source>
        <dbReference type="ARBA" id="ARBA00022989"/>
    </source>
</evidence>
<protein>
    <submittedName>
        <fullName evidence="7">Putative aquaporin PIP2-6</fullName>
    </submittedName>
</protein>
<proteinExistence type="inferred from homology"/>
<evidence type="ECO:0000256" key="5">
    <source>
        <dbReference type="RuleBase" id="RU000477"/>
    </source>
</evidence>
<accession>A0A6A1V4G3</accession>
<dbReference type="OrthoDB" id="3222at2759"/>
<feature type="transmembrane region" description="Helical" evidence="6">
    <location>
        <begin position="219"/>
        <end position="240"/>
    </location>
</feature>
<evidence type="ECO:0000256" key="1">
    <source>
        <dbReference type="ARBA" id="ARBA00004141"/>
    </source>
</evidence>
<keyword evidence="2 5" id="KW-0812">Transmembrane</keyword>
<name>A0A6A1V4G3_9ROSI</name>
<evidence type="ECO:0000256" key="4">
    <source>
        <dbReference type="ARBA" id="ARBA00023136"/>
    </source>
</evidence>
<evidence type="ECO:0000313" key="7">
    <source>
        <dbReference type="EMBL" id="KAB1207571.1"/>
    </source>
</evidence>
<organism evidence="7 8">
    <name type="scientific">Morella rubra</name>
    <name type="common">Chinese bayberry</name>
    <dbReference type="NCBI Taxonomy" id="262757"/>
    <lineage>
        <taxon>Eukaryota</taxon>
        <taxon>Viridiplantae</taxon>
        <taxon>Streptophyta</taxon>
        <taxon>Embryophyta</taxon>
        <taxon>Tracheophyta</taxon>
        <taxon>Spermatophyta</taxon>
        <taxon>Magnoliopsida</taxon>
        <taxon>eudicotyledons</taxon>
        <taxon>Gunneridae</taxon>
        <taxon>Pentapetalae</taxon>
        <taxon>rosids</taxon>
        <taxon>fabids</taxon>
        <taxon>Fagales</taxon>
        <taxon>Myricaceae</taxon>
        <taxon>Morella</taxon>
    </lineage>
</organism>
<evidence type="ECO:0000256" key="6">
    <source>
        <dbReference type="SAM" id="Phobius"/>
    </source>
</evidence>
<dbReference type="AlphaFoldDB" id="A0A6A1V4G3"/>
<feature type="transmembrane region" description="Helical" evidence="6">
    <location>
        <begin position="191"/>
        <end position="212"/>
    </location>
</feature>
<comment type="similarity">
    <text evidence="5">Belongs to the MIP/aquaporin (TC 1.A.8) family.</text>
</comment>
<dbReference type="GO" id="GO:0016020">
    <property type="term" value="C:membrane"/>
    <property type="evidence" value="ECO:0007669"/>
    <property type="project" value="UniProtKB-SubCell"/>
</dbReference>
<dbReference type="Proteomes" id="UP000516437">
    <property type="component" value="Chromosome 7"/>
</dbReference>
<dbReference type="PRINTS" id="PR00783">
    <property type="entry name" value="MINTRINSICP"/>
</dbReference>
<dbReference type="PANTHER" id="PTHR47002">
    <property type="entry name" value="AQUAPORIN-LIKE"/>
    <property type="match status" value="1"/>
</dbReference>
<dbReference type="SUPFAM" id="SSF81338">
    <property type="entry name" value="Aquaporin-like"/>
    <property type="match status" value="1"/>
</dbReference>
<keyword evidence="8" id="KW-1185">Reference proteome</keyword>